<protein>
    <submittedName>
        <fullName evidence="1">Glycine-tRNA ligase beta subunit</fullName>
    </submittedName>
</protein>
<reference evidence="1" key="1">
    <citation type="submission" date="2013-12" db="EMBL/GenBank/DDBJ databases">
        <title>A Varibaculum cambriense genome reconstructed from a premature infant gut community with otherwise low bacterial novelty that shifts toward anaerobic metabolism during the third week of life.</title>
        <authorList>
            <person name="Brown C.T."/>
            <person name="Sharon I."/>
            <person name="Thomas B.C."/>
            <person name="Castelle C.J."/>
            <person name="Morowitz M.J."/>
            <person name="Banfield J.F."/>
        </authorList>
    </citation>
    <scope>NUCLEOTIDE SEQUENCE</scope>
</reference>
<gene>
    <name evidence="1" type="ORF">Q604_UNBC18276G0002</name>
</gene>
<evidence type="ECO:0000313" key="1">
    <source>
        <dbReference type="EMBL" id="ETJ22177.1"/>
    </source>
</evidence>
<keyword evidence="1" id="KW-0436">Ligase</keyword>
<name>W1WVC7_9ZZZZ</name>
<dbReference type="GO" id="GO:0016874">
    <property type="term" value="F:ligase activity"/>
    <property type="evidence" value="ECO:0007669"/>
    <property type="project" value="UniProtKB-KW"/>
</dbReference>
<dbReference type="EMBL" id="AZMM01018276">
    <property type="protein sequence ID" value="ETJ22177.1"/>
    <property type="molecule type" value="Genomic_DNA"/>
</dbReference>
<sequence length="57" mass="6239">SDKLTQLFALSPVIDAFFDNTMVMAEDIDVKNNRLAILAALVNKAKTVAAFNLLNTK</sequence>
<dbReference type="AlphaFoldDB" id="W1WVC7"/>
<organism evidence="1">
    <name type="scientific">human gut metagenome</name>
    <dbReference type="NCBI Taxonomy" id="408170"/>
    <lineage>
        <taxon>unclassified sequences</taxon>
        <taxon>metagenomes</taxon>
        <taxon>organismal metagenomes</taxon>
    </lineage>
</organism>
<feature type="non-terminal residue" evidence="1">
    <location>
        <position position="1"/>
    </location>
</feature>
<proteinExistence type="predicted"/>
<accession>W1WVC7</accession>
<comment type="caution">
    <text evidence="1">The sequence shown here is derived from an EMBL/GenBank/DDBJ whole genome shotgun (WGS) entry which is preliminary data.</text>
</comment>